<evidence type="ECO:0000313" key="4">
    <source>
        <dbReference type="Proteomes" id="UP001143486"/>
    </source>
</evidence>
<dbReference type="EMBL" id="BSFE01000001">
    <property type="protein sequence ID" value="GLK50783.1"/>
    <property type="molecule type" value="Genomic_DNA"/>
</dbReference>
<sequence>MHRALAAGFLALSLTPAVAARAQDARLHYDGDMVITPATGHVALDWTIRVQEDDIEAVTFLLSPSFEDVRITGDSVASVTAGALETFSGAVPTYTVTLHPGANPGGRQISVEYQGVLLPEPMETRINTVEAGKVELTVDSFWMPFDTRFTSLVTADIDITLAGEDASDWSGVGIETLVPARGGFHLQQTRPALDVAFTLTSRSRRIEADGYVIHDMRAGPGAGVEAVSGALDFCTDYLNSLAGPAGPLPQAAVTVNDRAEAGYSRGTLIALTDIDGEDPVSLFQFICHELAHYWSRGNAMTVENWLNEGIADTMANMAIREAFGEEAYEARLESYRSAVEASPGGNGAVWTPASRDRPPHIIMYRKAPLIMARLEARVGRDEFARIMQGYAVEGVATTPALLELVEREAGADARAAFEAMLAGED</sequence>
<reference evidence="3" key="1">
    <citation type="journal article" date="2014" name="Int. J. Syst. Evol. Microbiol.">
        <title>Complete genome sequence of Corynebacterium casei LMG S-19264T (=DSM 44701T), isolated from a smear-ripened cheese.</title>
        <authorList>
            <consortium name="US DOE Joint Genome Institute (JGI-PGF)"/>
            <person name="Walter F."/>
            <person name="Albersmeier A."/>
            <person name="Kalinowski J."/>
            <person name="Ruckert C."/>
        </authorList>
    </citation>
    <scope>NUCLEOTIDE SEQUENCE</scope>
    <source>
        <strain evidence="3">VKM B-1513</strain>
    </source>
</reference>
<evidence type="ECO:0000259" key="2">
    <source>
        <dbReference type="Pfam" id="PF01433"/>
    </source>
</evidence>
<dbReference type="RefSeq" id="WP_271185181.1">
    <property type="nucleotide sequence ID" value="NZ_BSFE01000001.1"/>
</dbReference>
<dbReference type="InterPro" id="IPR014782">
    <property type="entry name" value="Peptidase_M1_dom"/>
</dbReference>
<dbReference type="InterPro" id="IPR027268">
    <property type="entry name" value="Peptidase_M4/M1_CTD_sf"/>
</dbReference>
<keyword evidence="4" id="KW-1185">Reference proteome</keyword>
<dbReference type="Gene3D" id="1.10.390.10">
    <property type="entry name" value="Neutral Protease Domain 2"/>
    <property type="match status" value="1"/>
</dbReference>
<dbReference type="Proteomes" id="UP001143486">
    <property type="component" value="Unassembled WGS sequence"/>
</dbReference>
<dbReference type="AlphaFoldDB" id="A0A9W6IIY5"/>
<dbReference type="GO" id="GO:0008270">
    <property type="term" value="F:zinc ion binding"/>
    <property type="evidence" value="ECO:0007669"/>
    <property type="project" value="InterPro"/>
</dbReference>
<dbReference type="Pfam" id="PF01433">
    <property type="entry name" value="Peptidase_M1"/>
    <property type="match status" value="1"/>
</dbReference>
<dbReference type="SUPFAM" id="SSF55486">
    <property type="entry name" value="Metalloproteases ('zincins'), catalytic domain"/>
    <property type="match status" value="1"/>
</dbReference>
<gene>
    <name evidence="3" type="ORF">GCM10017621_02910</name>
</gene>
<feature type="signal peptide" evidence="1">
    <location>
        <begin position="1"/>
        <end position="19"/>
    </location>
</feature>
<name>A0A9W6IIY5_9PROT</name>
<keyword evidence="1" id="KW-0732">Signal</keyword>
<evidence type="ECO:0000313" key="3">
    <source>
        <dbReference type="EMBL" id="GLK50783.1"/>
    </source>
</evidence>
<proteinExistence type="predicted"/>
<comment type="caution">
    <text evidence="3">The sequence shown here is derived from an EMBL/GenBank/DDBJ whole genome shotgun (WGS) entry which is preliminary data.</text>
</comment>
<reference evidence="3" key="2">
    <citation type="submission" date="2023-01" db="EMBL/GenBank/DDBJ databases">
        <authorList>
            <person name="Sun Q."/>
            <person name="Evtushenko L."/>
        </authorList>
    </citation>
    <scope>NUCLEOTIDE SEQUENCE</scope>
    <source>
        <strain evidence="3">VKM B-1513</strain>
    </source>
</reference>
<organism evidence="3 4">
    <name type="scientific">Maricaulis virginensis</name>
    <dbReference type="NCBI Taxonomy" id="144022"/>
    <lineage>
        <taxon>Bacteria</taxon>
        <taxon>Pseudomonadati</taxon>
        <taxon>Pseudomonadota</taxon>
        <taxon>Alphaproteobacteria</taxon>
        <taxon>Maricaulales</taxon>
        <taxon>Maricaulaceae</taxon>
        <taxon>Maricaulis</taxon>
    </lineage>
</organism>
<feature type="domain" description="Peptidase M1 membrane alanine aminopeptidase" evidence="2">
    <location>
        <begin position="281"/>
        <end position="391"/>
    </location>
</feature>
<accession>A0A9W6IIY5</accession>
<evidence type="ECO:0000256" key="1">
    <source>
        <dbReference type="SAM" id="SignalP"/>
    </source>
</evidence>
<feature type="chain" id="PRO_5040973411" description="Peptidase M1 membrane alanine aminopeptidase domain-containing protein" evidence="1">
    <location>
        <begin position="20"/>
        <end position="425"/>
    </location>
</feature>
<protein>
    <recommendedName>
        <fullName evidence="2">Peptidase M1 membrane alanine aminopeptidase domain-containing protein</fullName>
    </recommendedName>
</protein>
<dbReference type="GO" id="GO:0008237">
    <property type="term" value="F:metallopeptidase activity"/>
    <property type="evidence" value="ECO:0007669"/>
    <property type="project" value="InterPro"/>
</dbReference>